<dbReference type="Pfam" id="PF00072">
    <property type="entry name" value="Response_reg"/>
    <property type="match status" value="1"/>
</dbReference>
<accession>A0A0H4WUJ3</accession>
<dbReference type="InterPro" id="IPR036890">
    <property type="entry name" value="HATPase_C_sf"/>
</dbReference>
<keyword evidence="7" id="KW-0418">Kinase</keyword>
<evidence type="ECO:0000313" key="8">
    <source>
        <dbReference type="Proteomes" id="UP000009026"/>
    </source>
</evidence>
<feature type="domain" description="Response regulatory" evidence="6">
    <location>
        <begin position="3"/>
        <end position="113"/>
    </location>
</feature>
<evidence type="ECO:0000313" key="7">
    <source>
        <dbReference type="EMBL" id="AKQ67116.1"/>
    </source>
</evidence>
<dbReference type="SMART" id="SM00388">
    <property type="entry name" value="HisKA"/>
    <property type="match status" value="1"/>
</dbReference>
<evidence type="ECO:0000259" key="6">
    <source>
        <dbReference type="PROSITE" id="PS50110"/>
    </source>
</evidence>
<dbReference type="Gene3D" id="1.10.287.130">
    <property type="match status" value="1"/>
</dbReference>
<dbReference type="RefSeq" id="WP_002639732.1">
    <property type="nucleotide sequence ID" value="NZ_CP012109.1"/>
</dbReference>
<evidence type="ECO:0000256" key="4">
    <source>
        <dbReference type="PROSITE-ProRule" id="PRU00169"/>
    </source>
</evidence>
<dbReference type="CDD" id="cd00075">
    <property type="entry name" value="HATPase"/>
    <property type="match status" value="1"/>
</dbReference>
<sequence>MTRILIAEDEEALLEVFAEVVESLGYRAIRAHNGDQALMLARAETPDLVVSDHMMPRRTGMELLRAMRADPALLAVPFLLLSAARPTGREEADLFLAKPVDLAAFEEAIISTLRARPPMAAPVVVEMKPAGTAPKTPALAREEVLTWVAHELKTPLASARLNAQMLLRKVEKRGADDEVRSSEAVLRQLDRMNHLITSILDASRLSEGKVELRPIREDLAHFLQDLIQEWRELEPGMEFLLVGAAEPVLLPFDSERVRQVLNNLLSNAVKYGAAGRRVEIGLSLHPGLADIHVRDWGAGIPAGVLPTVFDRFRRADDDPAQGHGLGLYIASSLAKLHGGSLSAKSVMGQGSTFHFRLPLGHRSVF</sequence>
<dbReference type="CDD" id="cd00082">
    <property type="entry name" value="HisKA"/>
    <property type="match status" value="1"/>
</dbReference>
<dbReference type="PATRIC" id="fig|1297742.4.peg.4071"/>
<dbReference type="InterPro" id="IPR011006">
    <property type="entry name" value="CheY-like_superfamily"/>
</dbReference>
<dbReference type="PRINTS" id="PR00344">
    <property type="entry name" value="BCTRLSENSOR"/>
</dbReference>
<dbReference type="PANTHER" id="PTHR43547">
    <property type="entry name" value="TWO-COMPONENT HISTIDINE KINASE"/>
    <property type="match status" value="1"/>
</dbReference>
<gene>
    <name evidence="7" type="ORF">A176_004028</name>
</gene>
<dbReference type="EMBL" id="CP012109">
    <property type="protein sequence ID" value="AKQ67116.1"/>
    <property type="molecule type" value="Genomic_DNA"/>
</dbReference>
<dbReference type="Pfam" id="PF00512">
    <property type="entry name" value="HisKA"/>
    <property type="match status" value="1"/>
</dbReference>
<organism evidence="7 8">
    <name type="scientific">Pseudomyxococcus hansupus</name>
    <dbReference type="NCBI Taxonomy" id="1297742"/>
    <lineage>
        <taxon>Bacteria</taxon>
        <taxon>Pseudomonadati</taxon>
        <taxon>Myxococcota</taxon>
        <taxon>Myxococcia</taxon>
        <taxon>Myxococcales</taxon>
        <taxon>Cystobacterineae</taxon>
        <taxon>Myxococcaceae</taxon>
        <taxon>Pseudomyxococcus</taxon>
    </lineage>
</organism>
<dbReference type="SUPFAM" id="SSF52172">
    <property type="entry name" value="CheY-like"/>
    <property type="match status" value="1"/>
</dbReference>
<dbReference type="PROSITE" id="PS50109">
    <property type="entry name" value="HIS_KIN"/>
    <property type="match status" value="1"/>
</dbReference>
<dbReference type="InterPro" id="IPR003661">
    <property type="entry name" value="HisK_dim/P_dom"/>
</dbReference>
<evidence type="ECO:0000256" key="2">
    <source>
        <dbReference type="ARBA" id="ARBA00012438"/>
    </source>
</evidence>
<name>A0A0H4WUJ3_9BACT</name>
<evidence type="ECO:0000256" key="3">
    <source>
        <dbReference type="ARBA" id="ARBA00022553"/>
    </source>
</evidence>
<dbReference type="STRING" id="1297742.A176_004028"/>
<keyword evidence="7" id="KW-0808">Transferase</keyword>
<dbReference type="SMART" id="SM00387">
    <property type="entry name" value="HATPase_c"/>
    <property type="match status" value="1"/>
</dbReference>
<feature type="modified residue" description="4-aspartylphosphate" evidence="4">
    <location>
        <position position="52"/>
    </location>
</feature>
<dbReference type="InterPro" id="IPR005467">
    <property type="entry name" value="His_kinase_dom"/>
</dbReference>
<reference evidence="7 8" key="1">
    <citation type="journal article" date="2016" name="PLoS ONE">
        <title>Complete Genome Sequence and Comparative Genomics of a Novel Myxobacterium Myxococcus hansupus.</title>
        <authorList>
            <person name="Sharma G."/>
            <person name="Narwani T."/>
            <person name="Subramanian S."/>
        </authorList>
    </citation>
    <scope>NUCLEOTIDE SEQUENCE [LARGE SCALE GENOMIC DNA]</scope>
    <source>
        <strain evidence="8">mixupus</strain>
    </source>
</reference>
<dbReference type="OrthoDB" id="5342753at2"/>
<keyword evidence="3 4" id="KW-0597">Phosphoprotein</keyword>
<evidence type="ECO:0000256" key="1">
    <source>
        <dbReference type="ARBA" id="ARBA00000085"/>
    </source>
</evidence>
<dbReference type="InterPro" id="IPR003594">
    <property type="entry name" value="HATPase_dom"/>
</dbReference>
<protein>
    <recommendedName>
        <fullName evidence="2">histidine kinase</fullName>
        <ecNumber evidence="2">2.7.13.3</ecNumber>
    </recommendedName>
</protein>
<dbReference type="InterPro" id="IPR036097">
    <property type="entry name" value="HisK_dim/P_sf"/>
</dbReference>
<dbReference type="eggNOG" id="COG0784">
    <property type="taxonomic scope" value="Bacteria"/>
</dbReference>
<dbReference type="PROSITE" id="PS50110">
    <property type="entry name" value="RESPONSE_REGULATORY"/>
    <property type="match status" value="1"/>
</dbReference>
<dbReference type="SUPFAM" id="SSF55874">
    <property type="entry name" value="ATPase domain of HSP90 chaperone/DNA topoisomerase II/histidine kinase"/>
    <property type="match status" value="1"/>
</dbReference>
<dbReference type="InterPro" id="IPR001789">
    <property type="entry name" value="Sig_transdc_resp-reg_receiver"/>
</dbReference>
<proteinExistence type="predicted"/>
<comment type="catalytic activity">
    <reaction evidence="1">
        <text>ATP + protein L-histidine = ADP + protein N-phospho-L-histidine.</text>
        <dbReference type="EC" id="2.7.13.3"/>
    </reaction>
</comment>
<feature type="domain" description="Histidine kinase" evidence="5">
    <location>
        <begin position="147"/>
        <end position="361"/>
    </location>
</feature>
<dbReference type="GO" id="GO:0000155">
    <property type="term" value="F:phosphorelay sensor kinase activity"/>
    <property type="evidence" value="ECO:0007669"/>
    <property type="project" value="InterPro"/>
</dbReference>
<dbReference type="Proteomes" id="UP000009026">
    <property type="component" value="Chromosome"/>
</dbReference>
<dbReference type="AlphaFoldDB" id="A0A0H4WUJ3"/>
<dbReference type="PANTHER" id="PTHR43547:SF2">
    <property type="entry name" value="HYBRID SIGNAL TRANSDUCTION HISTIDINE KINASE C"/>
    <property type="match status" value="1"/>
</dbReference>
<dbReference type="EC" id="2.7.13.3" evidence="2"/>
<dbReference type="KEGG" id="mym:A176_004028"/>
<dbReference type="Gene3D" id="3.40.50.2300">
    <property type="match status" value="1"/>
</dbReference>
<dbReference type="SMART" id="SM00448">
    <property type="entry name" value="REC"/>
    <property type="match status" value="1"/>
</dbReference>
<dbReference type="eggNOG" id="COG2205">
    <property type="taxonomic scope" value="Bacteria"/>
</dbReference>
<dbReference type="InterPro" id="IPR004358">
    <property type="entry name" value="Sig_transdc_His_kin-like_C"/>
</dbReference>
<dbReference type="Gene3D" id="3.30.565.10">
    <property type="entry name" value="Histidine kinase-like ATPase, C-terminal domain"/>
    <property type="match status" value="1"/>
</dbReference>
<dbReference type="SUPFAM" id="SSF47384">
    <property type="entry name" value="Homodimeric domain of signal transducing histidine kinase"/>
    <property type="match status" value="1"/>
</dbReference>
<keyword evidence="8" id="KW-1185">Reference proteome</keyword>
<evidence type="ECO:0000259" key="5">
    <source>
        <dbReference type="PROSITE" id="PS50109"/>
    </source>
</evidence>
<dbReference type="Pfam" id="PF02518">
    <property type="entry name" value="HATPase_c"/>
    <property type="match status" value="1"/>
</dbReference>